<dbReference type="PROSITE" id="PS51379">
    <property type="entry name" value="4FE4S_FER_2"/>
    <property type="match status" value="1"/>
</dbReference>
<dbReference type="InterPro" id="IPR017900">
    <property type="entry name" value="4Fe4S_Fe_S_CS"/>
</dbReference>
<keyword evidence="2" id="KW-0408">Iron</keyword>
<dbReference type="SUPFAM" id="SSF54862">
    <property type="entry name" value="4Fe-4S ferredoxins"/>
    <property type="match status" value="1"/>
</dbReference>
<proteinExistence type="predicted"/>
<dbReference type="RefSeq" id="WP_343761848.1">
    <property type="nucleotide sequence ID" value="NZ_BAAACG010000010.1"/>
</dbReference>
<dbReference type="PROSITE" id="PS00198">
    <property type="entry name" value="4FE4S_FER_1"/>
    <property type="match status" value="1"/>
</dbReference>
<sequence>MSIKKIMPNINKHIDKSKPYINPSEHAHEGLNVPEIVLKYGSMKTKAKSLPNLYKYMFGSIKEMNKTYKELYKQPKNPLYKITAKDMEDMKALAKEYGVNDIGFTKVDSSYIFSDKKILYPNAIVILMEMKHDIINTAPSKKAEKEIFRTYYELNVAVNRIKDFLNSRGYNAEAGPSLGGEVNYPLLAQKAGIGVIGKHGMLITPKFGPSLRLAAVYTDIENLPFSEENPHMWVNAFCDNCNRCVNKCPAKAIYKYPKIFEDGSKRCIDYKKCAVPFSKNRGCTVCVKECMFFKNDYNKIKKSFLKE</sequence>
<protein>
    <recommendedName>
        <fullName evidence="4">4Fe-4S ferredoxin-type domain-containing protein</fullName>
    </recommendedName>
</protein>
<evidence type="ECO:0000256" key="3">
    <source>
        <dbReference type="ARBA" id="ARBA00023014"/>
    </source>
</evidence>
<dbReference type="EMBL" id="BAAACG010000010">
    <property type="protein sequence ID" value="GAA0741937.1"/>
    <property type="molecule type" value="Genomic_DNA"/>
</dbReference>
<keyword evidence="6" id="KW-1185">Reference proteome</keyword>
<dbReference type="Gene3D" id="3.30.70.20">
    <property type="match status" value="1"/>
</dbReference>
<evidence type="ECO:0000256" key="1">
    <source>
        <dbReference type="ARBA" id="ARBA00022723"/>
    </source>
</evidence>
<comment type="caution">
    <text evidence="5">The sequence shown here is derived from an EMBL/GenBank/DDBJ whole genome shotgun (WGS) entry which is preliminary data.</text>
</comment>
<dbReference type="PANTHER" id="PTHR42827:SF1">
    <property type="entry name" value="IRON-SULFUR CLUSTER-BINDING PROTEIN"/>
    <property type="match status" value="1"/>
</dbReference>
<evidence type="ECO:0000259" key="4">
    <source>
        <dbReference type="PROSITE" id="PS51379"/>
    </source>
</evidence>
<dbReference type="InterPro" id="IPR017896">
    <property type="entry name" value="4Fe4S_Fe-S-bd"/>
</dbReference>
<gene>
    <name evidence="5" type="ORF">GCM10008906_23820</name>
</gene>
<keyword evidence="1" id="KW-0479">Metal-binding</keyword>
<evidence type="ECO:0000313" key="5">
    <source>
        <dbReference type="EMBL" id="GAA0741937.1"/>
    </source>
</evidence>
<dbReference type="PANTHER" id="PTHR42827">
    <property type="entry name" value="IRON-SULFUR CLUSTER-BINDING PROTEIN-RELATED"/>
    <property type="match status" value="1"/>
</dbReference>
<evidence type="ECO:0000313" key="6">
    <source>
        <dbReference type="Proteomes" id="UP001501510"/>
    </source>
</evidence>
<reference evidence="6" key="1">
    <citation type="journal article" date="2019" name="Int. J. Syst. Evol. Microbiol.">
        <title>The Global Catalogue of Microorganisms (GCM) 10K type strain sequencing project: providing services to taxonomists for standard genome sequencing and annotation.</title>
        <authorList>
            <consortium name="The Broad Institute Genomics Platform"/>
            <consortium name="The Broad Institute Genome Sequencing Center for Infectious Disease"/>
            <person name="Wu L."/>
            <person name="Ma J."/>
        </authorList>
    </citation>
    <scope>NUCLEOTIDE SEQUENCE [LARGE SCALE GENOMIC DNA]</scope>
    <source>
        <strain evidence="6">JCM 1407</strain>
    </source>
</reference>
<organism evidence="5 6">
    <name type="scientific">Clostridium oceanicum</name>
    <dbReference type="NCBI Taxonomy" id="1543"/>
    <lineage>
        <taxon>Bacteria</taxon>
        <taxon>Bacillati</taxon>
        <taxon>Bacillota</taxon>
        <taxon>Clostridia</taxon>
        <taxon>Eubacteriales</taxon>
        <taxon>Clostridiaceae</taxon>
        <taxon>Clostridium</taxon>
    </lineage>
</organism>
<accession>A0ABP3UWU9</accession>
<dbReference type="Proteomes" id="UP001501510">
    <property type="component" value="Unassembled WGS sequence"/>
</dbReference>
<keyword evidence="3" id="KW-0411">Iron-sulfur</keyword>
<feature type="domain" description="4Fe-4S ferredoxin-type" evidence="4">
    <location>
        <begin position="230"/>
        <end position="258"/>
    </location>
</feature>
<evidence type="ECO:0000256" key="2">
    <source>
        <dbReference type="ARBA" id="ARBA00023004"/>
    </source>
</evidence>
<name>A0ABP3UWU9_9CLOT</name>